<dbReference type="Proteomes" id="UP001151760">
    <property type="component" value="Unassembled WGS sequence"/>
</dbReference>
<evidence type="ECO:0000256" key="1">
    <source>
        <dbReference type="SAM" id="MobiDB-lite"/>
    </source>
</evidence>
<comment type="caution">
    <text evidence="3">The sequence shown here is derived from an EMBL/GenBank/DDBJ whole genome shotgun (WGS) entry which is preliminary data.</text>
</comment>
<evidence type="ECO:0000256" key="2">
    <source>
        <dbReference type="SAM" id="Phobius"/>
    </source>
</evidence>
<proteinExistence type="predicted"/>
<reference evidence="3" key="2">
    <citation type="submission" date="2022-01" db="EMBL/GenBank/DDBJ databases">
        <authorList>
            <person name="Yamashiro T."/>
            <person name="Shiraishi A."/>
            <person name="Satake H."/>
            <person name="Nakayama K."/>
        </authorList>
    </citation>
    <scope>NUCLEOTIDE SEQUENCE</scope>
</reference>
<evidence type="ECO:0000313" key="3">
    <source>
        <dbReference type="EMBL" id="GJT86727.1"/>
    </source>
</evidence>
<sequence>MVDGTTPIKELNSAKVGLLSARFHALAIITLFALTLGPSEVLSIRESHNLRDSNSLKGTDIKEKDNNKDKTGQNRAWDRKEREYTSPAVPSDFIGPARNPFYGPGQPILS</sequence>
<organism evidence="3 4">
    <name type="scientific">Tanacetum coccineum</name>
    <dbReference type="NCBI Taxonomy" id="301880"/>
    <lineage>
        <taxon>Eukaryota</taxon>
        <taxon>Viridiplantae</taxon>
        <taxon>Streptophyta</taxon>
        <taxon>Embryophyta</taxon>
        <taxon>Tracheophyta</taxon>
        <taxon>Spermatophyta</taxon>
        <taxon>Magnoliopsida</taxon>
        <taxon>eudicotyledons</taxon>
        <taxon>Gunneridae</taxon>
        <taxon>Pentapetalae</taxon>
        <taxon>asterids</taxon>
        <taxon>campanulids</taxon>
        <taxon>Asterales</taxon>
        <taxon>Asteraceae</taxon>
        <taxon>Asteroideae</taxon>
        <taxon>Anthemideae</taxon>
        <taxon>Anthemidinae</taxon>
        <taxon>Tanacetum</taxon>
    </lineage>
</organism>
<gene>
    <name evidence="3" type="ORF">Tco_1068444</name>
</gene>
<feature type="compositionally biased region" description="Basic and acidic residues" evidence="1">
    <location>
        <begin position="59"/>
        <end position="84"/>
    </location>
</feature>
<keyword evidence="2" id="KW-0472">Membrane</keyword>
<feature type="region of interest" description="Disordered" evidence="1">
    <location>
        <begin position="47"/>
        <end position="110"/>
    </location>
</feature>
<evidence type="ECO:0000313" key="4">
    <source>
        <dbReference type="Proteomes" id="UP001151760"/>
    </source>
</evidence>
<keyword evidence="2" id="KW-1133">Transmembrane helix</keyword>
<dbReference type="EMBL" id="BQNB010019574">
    <property type="protein sequence ID" value="GJT86727.1"/>
    <property type="molecule type" value="Genomic_DNA"/>
</dbReference>
<keyword evidence="2" id="KW-0812">Transmembrane</keyword>
<protein>
    <submittedName>
        <fullName evidence="3">Uncharacterized protein</fullName>
    </submittedName>
</protein>
<keyword evidence="4" id="KW-1185">Reference proteome</keyword>
<reference evidence="3" key="1">
    <citation type="journal article" date="2022" name="Int. J. Mol. Sci.">
        <title>Draft Genome of Tanacetum Coccineum: Genomic Comparison of Closely Related Tanacetum-Family Plants.</title>
        <authorList>
            <person name="Yamashiro T."/>
            <person name="Shiraishi A."/>
            <person name="Nakayama K."/>
            <person name="Satake H."/>
        </authorList>
    </citation>
    <scope>NUCLEOTIDE SEQUENCE</scope>
</reference>
<accession>A0ABQ5HHH9</accession>
<name>A0ABQ5HHH9_9ASTR</name>
<feature type="transmembrane region" description="Helical" evidence="2">
    <location>
        <begin position="23"/>
        <end position="42"/>
    </location>
</feature>